<feature type="compositionally biased region" description="Polar residues" evidence="1">
    <location>
        <begin position="69"/>
        <end position="82"/>
    </location>
</feature>
<protein>
    <submittedName>
        <fullName evidence="2">Uncharacterized protein</fullName>
    </submittedName>
</protein>
<dbReference type="EMBL" id="LRGB01005954">
    <property type="protein sequence ID" value="KZS01873.1"/>
    <property type="molecule type" value="Genomic_DNA"/>
</dbReference>
<dbReference type="AlphaFoldDB" id="A0A164J1X9"/>
<reference evidence="2 3" key="1">
    <citation type="submission" date="2016-03" db="EMBL/GenBank/DDBJ databases">
        <title>EvidentialGene: Evidence-directed Construction of Genes on Genomes.</title>
        <authorList>
            <person name="Gilbert D.G."/>
            <person name="Choi J.-H."/>
            <person name="Mockaitis K."/>
            <person name="Colbourne J."/>
            <person name="Pfrender M."/>
        </authorList>
    </citation>
    <scope>NUCLEOTIDE SEQUENCE [LARGE SCALE GENOMIC DNA]</scope>
    <source>
        <strain evidence="2 3">Xinb3</strain>
        <tissue evidence="2">Complete organism</tissue>
    </source>
</reference>
<proteinExistence type="predicted"/>
<feature type="region of interest" description="Disordered" evidence="1">
    <location>
        <begin position="50"/>
        <end position="93"/>
    </location>
</feature>
<accession>A0A164J1X9</accession>
<comment type="caution">
    <text evidence="2">The sequence shown here is derived from an EMBL/GenBank/DDBJ whole genome shotgun (WGS) entry which is preliminary data.</text>
</comment>
<dbReference type="Proteomes" id="UP000076858">
    <property type="component" value="Unassembled WGS sequence"/>
</dbReference>
<evidence type="ECO:0000256" key="1">
    <source>
        <dbReference type="SAM" id="MobiDB-lite"/>
    </source>
</evidence>
<organism evidence="2 3">
    <name type="scientific">Daphnia magna</name>
    <dbReference type="NCBI Taxonomy" id="35525"/>
    <lineage>
        <taxon>Eukaryota</taxon>
        <taxon>Metazoa</taxon>
        <taxon>Ecdysozoa</taxon>
        <taxon>Arthropoda</taxon>
        <taxon>Crustacea</taxon>
        <taxon>Branchiopoda</taxon>
        <taxon>Diplostraca</taxon>
        <taxon>Cladocera</taxon>
        <taxon>Anomopoda</taxon>
        <taxon>Daphniidae</taxon>
        <taxon>Daphnia</taxon>
    </lineage>
</organism>
<keyword evidence="3" id="KW-1185">Reference proteome</keyword>
<name>A0A164J1X9_9CRUS</name>
<gene>
    <name evidence="2" type="ORF">APZ42_001330</name>
</gene>
<evidence type="ECO:0000313" key="3">
    <source>
        <dbReference type="Proteomes" id="UP000076858"/>
    </source>
</evidence>
<evidence type="ECO:0000313" key="2">
    <source>
        <dbReference type="EMBL" id="KZS01873.1"/>
    </source>
</evidence>
<sequence>MQKMMDMIQKMAEGEELEAEDMEVALSEGFYGLEPENETPEEILQNEFDKRKQIDWQDETSPGKIRGLKQTTNDPRPLSTPQKKLKVTTTTRK</sequence>
<feature type="compositionally biased region" description="Basic residues" evidence="1">
    <location>
        <begin position="83"/>
        <end position="93"/>
    </location>
</feature>